<reference evidence="8" key="1">
    <citation type="submission" date="2025-08" db="UniProtKB">
        <authorList>
            <consortium name="Ensembl"/>
        </authorList>
    </citation>
    <scope>IDENTIFICATION</scope>
</reference>
<dbReference type="Pfam" id="PF01284">
    <property type="entry name" value="MARVEL"/>
    <property type="match status" value="1"/>
</dbReference>
<dbReference type="InterPro" id="IPR008253">
    <property type="entry name" value="Marvel"/>
</dbReference>
<dbReference type="AlphaFoldDB" id="A0A670Z8H5"/>
<organism evidence="8 9">
    <name type="scientific">Pseudonaja textilis</name>
    <name type="common">Eastern brown snake</name>
    <dbReference type="NCBI Taxonomy" id="8673"/>
    <lineage>
        <taxon>Eukaryota</taxon>
        <taxon>Metazoa</taxon>
        <taxon>Chordata</taxon>
        <taxon>Craniata</taxon>
        <taxon>Vertebrata</taxon>
        <taxon>Euteleostomi</taxon>
        <taxon>Lepidosauria</taxon>
        <taxon>Squamata</taxon>
        <taxon>Bifurcata</taxon>
        <taxon>Unidentata</taxon>
        <taxon>Episquamata</taxon>
        <taxon>Toxicofera</taxon>
        <taxon>Serpentes</taxon>
        <taxon>Colubroidea</taxon>
        <taxon>Elapidae</taxon>
        <taxon>Hydrophiinae</taxon>
        <taxon>Pseudonaja</taxon>
    </lineage>
</organism>
<keyword evidence="3 6" id="KW-1133">Transmembrane helix</keyword>
<evidence type="ECO:0000256" key="1">
    <source>
        <dbReference type="ARBA" id="ARBA00004141"/>
    </source>
</evidence>
<feature type="transmembrane region" description="Helical" evidence="6">
    <location>
        <begin position="81"/>
        <end position="100"/>
    </location>
</feature>
<dbReference type="PANTHER" id="PTHR22776:SF89">
    <property type="entry name" value="CKLF-LIKE MARVEL TRANSMEMBRANE DOMAIN-CONTAINING PROTEIN 7"/>
    <property type="match status" value="1"/>
</dbReference>
<gene>
    <name evidence="8" type="primary">CMTM7</name>
</gene>
<name>A0A670Z8H5_PSETE</name>
<reference evidence="8" key="2">
    <citation type="submission" date="2025-09" db="UniProtKB">
        <authorList>
            <consortium name="Ensembl"/>
        </authorList>
    </citation>
    <scope>IDENTIFICATION</scope>
</reference>
<evidence type="ECO:0000313" key="9">
    <source>
        <dbReference type="Proteomes" id="UP000472273"/>
    </source>
</evidence>
<evidence type="ECO:0000256" key="5">
    <source>
        <dbReference type="PROSITE-ProRule" id="PRU00581"/>
    </source>
</evidence>
<dbReference type="PROSITE" id="PS51225">
    <property type="entry name" value="MARVEL"/>
    <property type="match status" value="1"/>
</dbReference>
<dbReference type="OMA" id="TEFFHYA"/>
<feature type="transmembrane region" description="Helical" evidence="6">
    <location>
        <begin position="12"/>
        <end position="31"/>
    </location>
</feature>
<keyword evidence="4 5" id="KW-0472">Membrane</keyword>
<dbReference type="GO" id="GO:0016020">
    <property type="term" value="C:membrane"/>
    <property type="evidence" value="ECO:0007669"/>
    <property type="project" value="UniProtKB-SubCell"/>
</dbReference>
<evidence type="ECO:0000256" key="6">
    <source>
        <dbReference type="SAM" id="Phobius"/>
    </source>
</evidence>
<keyword evidence="2 5" id="KW-0812">Transmembrane</keyword>
<dbReference type="InterPro" id="IPR050578">
    <property type="entry name" value="MARVEL-CKLF_proteins"/>
</dbReference>
<evidence type="ECO:0000259" key="7">
    <source>
        <dbReference type="PROSITE" id="PS51225"/>
    </source>
</evidence>
<feature type="transmembrane region" description="Helical" evidence="6">
    <location>
        <begin position="107"/>
        <end position="130"/>
    </location>
</feature>
<comment type="subcellular location">
    <subcellularLocation>
        <location evidence="1">Membrane</location>
        <topology evidence="1">Multi-pass membrane protein</topology>
    </subcellularLocation>
</comment>
<accession>A0A670Z8H5</accession>
<proteinExistence type="predicted"/>
<feature type="domain" description="MARVEL" evidence="7">
    <location>
        <begin position="8"/>
        <end position="134"/>
    </location>
</feature>
<sequence>MYFFTSDLLFPLQVVLDLQLILLLLIGFICVRSSSWTNYNSYSYVEIVCIYDLIMIFIFYIVYIFRAYRKLTCISWPLAEFLHYLIGTILLLIASIVAVAKSSNSAGLVAGAVFGFLATFMCFLSIWLSYKVSCNTQSSGKISINQFDQPALCCPFSLHYLVHRQIHYIIFSDYNLFMFII</sequence>
<evidence type="ECO:0000313" key="8">
    <source>
        <dbReference type="Ensembl" id="ENSPTXP00000018143.1"/>
    </source>
</evidence>
<evidence type="ECO:0000256" key="3">
    <source>
        <dbReference type="ARBA" id="ARBA00022989"/>
    </source>
</evidence>
<keyword evidence="9" id="KW-1185">Reference proteome</keyword>
<feature type="transmembrane region" description="Helical" evidence="6">
    <location>
        <begin position="43"/>
        <end position="65"/>
    </location>
</feature>
<protein>
    <submittedName>
        <fullName evidence="8">CKLF like MARVEL transmembrane domain containing 7</fullName>
    </submittedName>
</protein>
<evidence type="ECO:0000256" key="4">
    <source>
        <dbReference type="ARBA" id="ARBA00023136"/>
    </source>
</evidence>
<dbReference type="PANTHER" id="PTHR22776">
    <property type="entry name" value="MARVEL-CONTAINING POTENTIAL LIPID RAFT-ASSOCIATED PROTEIN"/>
    <property type="match status" value="1"/>
</dbReference>
<dbReference type="Proteomes" id="UP000472273">
    <property type="component" value="Unplaced"/>
</dbReference>
<evidence type="ECO:0000256" key="2">
    <source>
        <dbReference type="ARBA" id="ARBA00022692"/>
    </source>
</evidence>
<dbReference type="Ensembl" id="ENSPTXT00000018691.1">
    <property type="protein sequence ID" value="ENSPTXP00000018143.1"/>
    <property type="gene ID" value="ENSPTXG00000012482.1"/>
</dbReference>
<dbReference type="GeneTree" id="ENSGT00510000048725"/>